<dbReference type="InterPro" id="IPR023214">
    <property type="entry name" value="HAD_sf"/>
</dbReference>
<evidence type="ECO:0008006" key="6">
    <source>
        <dbReference type="Google" id="ProtNLM"/>
    </source>
</evidence>
<dbReference type="NCBIfam" id="TIGR01484">
    <property type="entry name" value="HAD-SF-IIB"/>
    <property type="match status" value="1"/>
</dbReference>
<dbReference type="Gene3D" id="3.30.980.20">
    <property type="entry name" value="Putative mannosyl-3-phosphoglycerate phosphatase, domain 2"/>
    <property type="match status" value="1"/>
</dbReference>
<proteinExistence type="predicted"/>
<dbReference type="GO" id="GO:0005829">
    <property type="term" value="C:cytosol"/>
    <property type="evidence" value="ECO:0007669"/>
    <property type="project" value="TreeGrafter"/>
</dbReference>
<sequence length="312" mass="33729">MDDQLDKRLKEISNNRQFQSIIIFSDVDGTLVDHSTYSPDRSLEAVRKLQQTGIRLVLCSSKTSSELKNLQSILGIEDQPFIAENGAVLYVPVKDVRDPSTDTVLSDYSVDTIERSGEPVYRVVLGDVRGVLLEKIRLTEKETGVCLTTYDDLTNDQVAKETGLGLADAVMAKRRQASQTIVAPLSPLDLKVVSTSLAVSGVHIETGGRFHSASSIHLSKGRAMRLLLRILNRGTSADTGSHLSVALGDAPNDFSMLGCADLSFLVKQHSGAWAPGAGEVDKLILVDGIGPEGWSMAITSLLGRIQQCPDLK</sequence>
<accession>A0AAV8V057</accession>
<keyword evidence="2" id="KW-0378">Hydrolase</keyword>
<organism evidence="4 5">
    <name type="scientific">Rhodosorus marinus</name>
    <dbReference type="NCBI Taxonomy" id="101924"/>
    <lineage>
        <taxon>Eukaryota</taxon>
        <taxon>Rhodophyta</taxon>
        <taxon>Stylonematophyceae</taxon>
        <taxon>Stylonematales</taxon>
        <taxon>Stylonemataceae</taxon>
        <taxon>Rhodosorus</taxon>
    </lineage>
</organism>
<dbReference type="SUPFAM" id="SSF56784">
    <property type="entry name" value="HAD-like"/>
    <property type="match status" value="1"/>
</dbReference>
<comment type="caution">
    <text evidence="4">The sequence shown here is derived from an EMBL/GenBank/DDBJ whole genome shotgun (WGS) entry which is preliminary data.</text>
</comment>
<keyword evidence="5" id="KW-1185">Reference proteome</keyword>
<dbReference type="PANTHER" id="PTHR10000">
    <property type="entry name" value="PHOSPHOSERINE PHOSPHATASE"/>
    <property type="match status" value="1"/>
</dbReference>
<dbReference type="PANTHER" id="PTHR10000:SF8">
    <property type="entry name" value="HAD SUPERFAMILY HYDROLASE-LIKE, TYPE 3"/>
    <property type="match status" value="1"/>
</dbReference>
<dbReference type="InterPro" id="IPR006381">
    <property type="entry name" value="HAD-SF-IIB-MPGP"/>
</dbReference>
<evidence type="ECO:0000256" key="2">
    <source>
        <dbReference type="ARBA" id="ARBA00022801"/>
    </source>
</evidence>
<dbReference type="GO" id="GO:0050531">
    <property type="term" value="F:mannosyl-3-phosphoglycerate phosphatase activity"/>
    <property type="evidence" value="ECO:0007669"/>
    <property type="project" value="InterPro"/>
</dbReference>
<keyword evidence="1" id="KW-0479">Metal-binding</keyword>
<dbReference type="Gene3D" id="3.40.50.1000">
    <property type="entry name" value="HAD superfamily/HAD-like"/>
    <property type="match status" value="1"/>
</dbReference>
<dbReference type="GO" id="GO:0000287">
    <property type="term" value="F:magnesium ion binding"/>
    <property type="evidence" value="ECO:0007669"/>
    <property type="project" value="TreeGrafter"/>
</dbReference>
<dbReference type="NCBIfam" id="TIGR01486">
    <property type="entry name" value="HAD-SF-IIB-MPGP"/>
    <property type="match status" value="1"/>
</dbReference>
<evidence type="ECO:0000313" key="4">
    <source>
        <dbReference type="EMBL" id="KAJ8908240.1"/>
    </source>
</evidence>
<dbReference type="Pfam" id="PF08282">
    <property type="entry name" value="Hydrolase_3"/>
    <property type="match status" value="1"/>
</dbReference>
<dbReference type="GO" id="GO:0051479">
    <property type="term" value="P:mannosylglycerate biosynthetic process"/>
    <property type="evidence" value="ECO:0007669"/>
    <property type="project" value="InterPro"/>
</dbReference>
<keyword evidence="3" id="KW-0460">Magnesium</keyword>
<dbReference type="EMBL" id="JAMWBK010000002">
    <property type="protein sequence ID" value="KAJ8908240.1"/>
    <property type="molecule type" value="Genomic_DNA"/>
</dbReference>
<name>A0AAV8V057_9RHOD</name>
<dbReference type="InterPro" id="IPR036412">
    <property type="entry name" value="HAD-like_sf"/>
</dbReference>
<dbReference type="Proteomes" id="UP001157974">
    <property type="component" value="Unassembled WGS sequence"/>
</dbReference>
<gene>
    <name evidence="4" type="ORF">NDN08_008331</name>
</gene>
<evidence type="ECO:0000256" key="1">
    <source>
        <dbReference type="ARBA" id="ARBA00022723"/>
    </source>
</evidence>
<evidence type="ECO:0000313" key="5">
    <source>
        <dbReference type="Proteomes" id="UP001157974"/>
    </source>
</evidence>
<dbReference type="InterPro" id="IPR006379">
    <property type="entry name" value="HAD-SF_hydro_IIB"/>
</dbReference>
<reference evidence="4 5" key="1">
    <citation type="journal article" date="2023" name="Nat. Commun.">
        <title>Origin of minicircular mitochondrial genomes in red algae.</title>
        <authorList>
            <person name="Lee Y."/>
            <person name="Cho C.H."/>
            <person name="Lee Y.M."/>
            <person name="Park S.I."/>
            <person name="Yang J.H."/>
            <person name="West J.A."/>
            <person name="Bhattacharya D."/>
            <person name="Yoon H.S."/>
        </authorList>
    </citation>
    <scope>NUCLEOTIDE SEQUENCE [LARGE SCALE GENOMIC DNA]</scope>
    <source>
        <strain evidence="4 5">CCMP1338</strain>
        <tissue evidence="4">Whole cell</tissue>
    </source>
</reference>
<dbReference type="AlphaFoldDB" id="A0AAV8V057"/>
<protein>
    <recommendedName>
        <fullName evidence="6">Mannosyl-3-phosphoglycerate phosphatase</fullName>
    </recommendedName>
</protein>
<evidence type="ECO:0000256" key="3">
    <source>
        <dbReference type="ARBA" id="ARBA00022842"/>
    </source>
</evidence>